<dbReference type="EMBL" id="BMAW01039390">
    <property type="protein sequence ID" value="GFU55614.1"/>
    <property type="molecule type" value="Genomic_DNA"/>
</dbReference>
<reference evidence="1" key="1">
    <citation type="submission" date="2020-08" db="EMBL/GenBank/DDBJ databases">
        <title>Multicomponent nature underlies the extraordinary mechanical properties of spider dragline silk.</title>
        <authorList>
            <person name="Kono N."/>
            <person name="Nakamura H."/>
            <person name="Mori M."/>
            <person name="Yoshida Y."/>
            <person name="Ohtoshi R."/>
            <person name="Malay A.D."/>
            <person name="Moran D.A.P."/>
            <person name="Tomita M."/>
            <person name="Numata K."/>
            <person name="Arakawa K."/>
        </authorList>
    </citation>
    <scope>NUCLEOTIDE SEQUENCE</scope>
</reference>
<keyword evidence="2" id="KW-1185">Reference proteome</keyword>
<proteinExistence type="predicted"/>
<protein>
    <submittedName>
        <fullName evidence="1">Uncharacterized protein</fullName>
    </submittedName>
</protein>
<dbReference type="Proteomes" id="UP000887013">
    <property type="component" value="Unassembled WGS sequence"/>
</dbReference>
<accession>A0A8X6R2A3</accession>
<comment type="caution">
    <text evidence="1">The sequence shown here is derived from an EMBL/GenBank/DDBJ whole genome shotgun (WGS) entry which is preliminary data.</text>
</comment>
<name>A0A8X6R2A3_NEPPI</name>
<evidence type="ECO:0000313" key="2">
    <source>
        <dbReference type="Proteomes" id="UP000887013"/>
    </source>
</evidence>
<dbReference type="AlphaFoldDB" id="A0A8X6R2A3"/>
<gene>
    <name evidence="1" type="ORF">NPIL_205031</name>
</gene>
<evidence type="ECO:0000313" key="1">
    <source>
        <dbReference type="EMBL" id="GFU55614.1"/>
    </source>
</evidence>
<organism evidence="1 2">
    <name type="scientific">Nephila pilipes</name>
    <name type="common">Giant wood spider</name>
    <name type="synonym">Nephila maculata</name>
    <dbReference type="NCBI Taxonomy" id="299642"/>
    <lineage>
        <taxon>Eukaryota</taxon>
        <taxon>Metazoa</taxon>
        <taxon>Ecdysozoa</taxon>
        <taxon>Arthropoda</taxon>
        <taxon>Chelicerata</taxon>
        <taxon>Arachnida</taxon>
        <taxon>Araneae</taxon>
        <taxon>Araneomorphae</taxon>
        <taxon>Entelegynae</taxon>
        <taxon>Araneoidea</taxon>
        <taxon>Nephilidae</taxon>
        <taxon>Nephila</taxon>
    </lineage>
</organism>
<sequence>MKEDEGPKDEARIPFWFSGRAFSHERLTIDRVLFNHCRITRKVRELVPHPSYFNSRIRTHPYSLERHISDKSKASRCGAICYWNQLCYYNFIVKLIFPSPLKEDEEKDK</sequence>